<organism evidence="3">
    <name type="scientific">Oceanithermus profundus</name>
    <dbReference type="NCBI Taxonomy" id="187137"/>
    <lineage>
        <taxon>Bacteria</taxon>
        <taxon>Thermotogati</taxon>
        <taxon>Deinococcota</taxon>
        <taxon>Deinococci</taxon>
        <taxon>Thermales</taxon>
        <taxon>Thermaceae</taxon>
        <taxon>Oceanithermus</taxon>
    </lineage>
</organism>
<evidence type="ECO:0000313" key="3">
    <source>
        <dbReference type="EMBL" id="HGY10598.1"/>
    </source>
</evidence>
<dbReference type="InterPro" id="IPR012334">
    <property type="entry name" value="Pectin_lyas_fold"/>
</dbReference>
<feature type="region of interest" description="Disordered" evidence="1">
    <location>
        <begin position="488"/>
        <end position="517"/>
    </location>
</feature>
<evidence type="ECO:0000256" key="1">
    <source>
        <dbReference type="SAM" id="MobiDB-lite"/>
    </source>
</evidence>
<protein>
    <submittedName>
        <fullName evidence="3">Right-handed parallel beta-helix repeat-containing protein</fullName>
    </submittedName>
</protein>
<dbReference type="InterPro" id="IPR039448">
    <property type="entry name" value="Beta_helix"/>
</dbReference>
<gene>
    <name evidence="3" type="ORF">ENK37_11215</name>
</gene>
<dbReference type="SUPFAM" id="SSF51126">
    <property type="entry name" value="Pectin lyase-like"/>
    <property type="match status" value="1"/>
</dbReference>
<proteinExistence type="predicted"/>
<dbReference type="AlphaFoldDB" id="A0A7C4ZHY4"/>
<dbReference type="Gene3D" id="2.160.20.10">
    <property type="entry name" value="Single-stranded right-handed beta-helix, Pectin lyase-like"/>
    <property type="match status" value="1"/>
</dbReference>
<name>A0A7C4ZHY4_9DEIN</name>
<dbReference type="InterPro" id="IPR011050">
    <property type="entry name" value="Pectin_lyase_fold/virulence"/>
</dbReference>
<comment type="caution">
    <text evidence="3">The sequence shown here is derived from an EMBL/GenBank/DDBJ whole genome shotgun (WGS) entry which is preliminary data.</text>
</comment>
<evidence type="ECO:0000259" key="2">
    <source>
        <dbReference type="Pfam" id="PF13229"/>
    </source>
</evidence>
<feature type="domain" description="Right handed beta helix" evidence="2">
    <location>
        <begin position="252"/>
        <end position="416"/>
    </location>
</feature>
<sequence>MVRDRVEAGILGDDIYLRAGVYRMERYIPGIGSFVVCRLEGTPDDPAMISAMPAFPDTPGAVQRKSGRWYERVVFDDSSRITKTWKRVDGLPHVWKVHLELPKSYYNWPPIDDIFGTNDLNIAPAMMLQDGRPLLWGRSPKALTQPGMRYYDAEKGNIYIRSFDDTDPNTTVIEMWPTAKSQKSNRQVFAGTYRHAVIRGMEFRLIMGVTKPQYEDLRYDGHTYPNLREHVTFEDFDSYFLKNHFMHERSSNVAYWTIRNARIYGPPREVLQISGPGHVFQNNLVIQPHPLWSPLNIAGVMNLRRMPEAAIRGNAFYGNGRMTPRQLKGGTIVQFELYPKHREPGGPDAATTYGVRIENNLFFHNKGIVISLGKGCTRMRNIAIRGNVFYDHERSAIQVYDAQKNLVIEHNTFYGTDEPVSTIQSNRCTDHALGANYPSTVRIRRNIFAHTQGKALGEKLTNPGNPEDKITIKENLFVDSPPLGKKAITAGSAGLRDPAGLDFRPRANSPAVRSGHDIGAYDRDTEAAPGTDWWNLGPEFFERTVQRSLP</sequence>
<dbReference type="EMBL" id="DRPZ01000280">
    <property type="protein sequence ID" value="HGY10598.1"/>
    <property type="molecule type" value="Genomic_DNA"/>
</dbReference>
<dbReference type="Pfam" id="PF13229">
    <property type="entry name" value="Beta_helix"/>
    <property type="match status" value="1"/>
</dbReference>
<reference evidence="3" key="1">
    <citation type="journal article" date="2020" name="mSystems">
        <title>Genome- and Community-Level Interaction Insights into Carbon Utilization and Element Cycling Functions of Hydrothermarchaeota in Hydrothermal Sediment.</title>
        <authorList>
            <person name="Zhou Z."/>
            <person name="Liu Y."/>
            <person name="Xu W."/>
            <person name="Pan J."/>
            <person name="Luo Z.H."/>
            <person name="Li M."/>
        </authorList>
    </citation>
    <scope>NUCLEOTIDE SEQUENCE [LARGE SCALE GENOMIC DNA]</scope>
    <source>
        <strain evidence="3">HyVt-570</strain>
    </source>
</reference>
<accession>A0A7C4ZHY4</accession>
<dbReference type="Proteomes" id="UP000885759">
    <property type="component" value="Unassembled WGS sequence"/>
</dbReference>